<dbReference type="Proteomes" id="UP001432322">
    <property type="component" value="Unassembled WGS sequence"/>
</dbReference>
<gene>
    <name evidence="2" type="ORF">PFISCL1PPCAC_25029</name>
</gene>
<feature type="region of interest" description="Disordered" evidence="1">
    <location>
        <begin position="28"/>
        <end position="52"/>
    </location>
</feature>
<organism evidence="2 3">
    <name type="scientific">Pristionchus fissidentatus</name>
    <dbReference type="NCBI Taxonomy" id="1538716"/>
    <lineage>
        <taxon>Eukaryota</taxon>
        <taxon>Metazoa</taxon>
        <taxon>Ecdysozoa</taxon>
        <taxon>Nematoda</taxon>
        <taxon>Chromadorea</taxon>
        <taxon>Rhabditida</taxon>
        <taxon>Rhabditina</taxon>
        <taxon>Diplogasteromorpha</taxon>
        <taxon>Diplogasteroidea</taxon>
        <taxon>Neodiplogasteridae</taxon>
        <taxon>Pristionchus</taxon>
    </lineage>
</organism>
<evidence type="ECO:0000256" key="1">
    <source>
        <dbReference type="SAM" id="MobiDB-lite"/>
    </source>
</evidence>
<proteinExistence type="predicted"/>
<evidence type="ECO:0000313" key="2">
    <source>
        <dbReference type="EMBL" id="GMT33732.1"/>
    </source>
</evidence>
<comment type="caution">
    <text evidence="2">The sequence shown here is derived from an EMBL/GenBank/DDBJ whole genome shotgun (WGS) entry which is preliminary data.</text>
</comment>
<feature type="non-terminal residue" evidence="2">
    <location>
        <position position="101"/>
    </location>
</feature>
<dbReference type="AlphaFoldDB" id="A0AAV5WVF5"/>
<feature type="non-terminal residue" evidence="2">
    <location>
        <position position="1"/>
    </location>
</feature>
<dbReference type="EMBL" id="BTSY01000006">
    <property type="protein sequence ID" value="GMT33732.1"/>
    <property type="molecule type" value="Genomic_DNA"/>
</dbReference>
<name>A0AAV5WVF5_9BILA</name>
<keyword evidence="3" id="KW-1185">Reference proteome</keyword>
<evidence type="ECO:0000313" key="3">
    <source>
        <dbReference type="Proteomes" id="UP001432322"/>
    </source>
</evidence>
<reference evidence="2" key="1">
    <citation type="submission" date="2023-10" db="EMBL/GenBank/DDBJ databases">
        <title>Genome assembly of Pristionchus species.</title>
        <authorList>
            <person name="Yoshida K."/>
            <person name="Sommer R.J."/>
        </authorList>
    </citation>
    <scope>NUCLEOTIDE SEQUENCE</scope>
    <source>
        <strain evidence="2">RS5133</strain>
    </source>
</reference>
<accession>A0AAV5WVF5</accession>
<sequence>SDFKMDDNGMGSAKPGFLIDELLMSSVKEEMKAGSSPSDDASESMGDFPSTQTLPFPSLQLAALLQSGFLSGAVPPPANLLQLPYLQQLMSVMPQLQAMGA</sequence>
<protein>
    <submittedName>
        <fullName evidence="2">Uncharacterized protein</fullName>
    </submittedName>
</protein>